<gene>
    <name evidence="1" type="primary">MCYN0812</name>
    <name evidence="1" type="ordered locus">MCYN_0812</name>
</gene>
<dbReference type="HOGENOM" id="CLU_1330710_0_0_14"/>
<dbReference type="PATRIC" id="fig|1246955.3.peg.733"/>
<evidence type="ECO:0000313" key="2">
    <source>
        <dbReference type="Proteomes" id="UP000010466"/>
    </source>
</evidence>
<keyword evidence="2" id="KW-1185">Reference proteome</keyword>
<dbReference type="Proteomes" id="UP000010466">
    <property type="component" value="Chromosome"/>
</dbReference>
<protein>
    <submittedName>
        <fullName evidence="1">Uncharacterized protein</fullName>
    </submittedName>
</protein>
<dbReference type="AlphaFoldDB" id="L0RV97"/>
<dbReference type="KEGG" id="mcy:MCYN_0812"/>
<name>L0RV97_MYCC1</name>
<dbReference type="EMBL" id="HF559394">
    <property type="protein sequence ID" value="CCP24544.1"/>
    <property type="molecule type" value="Genomic_DNA"/>
</dbReference>
<reference evidence="2" key="1">
    <citation type="journal article" date="2013" name="Genome Announc.">
        <title>Complete genome sequence of Mycoplasma cynos strain C142.</title>
        <authorList>
            <person name="Walker C.A."/>
            <person name="Mannering S.A."/>
            <person name="Shields S."/>
            <person name="Blake D.P."/>
            <person name="Brownlie J."/>
        </authorList>
    </citation>
    <scope>NUCLEOTIDE SEQUENCE [LARGE SCALE GENOMIC DNA]</scope>
    <source>
        <strain evidence="2">C142</strain>
    </source>
</reference>
<sequence>MTVALEDCNIPVKANENINASQGFIPTAPIDFLNKSVLTIATADDERIFNEKKIIPIERIIKNILIQLVLFVRIQPKTPININKIKYSVNANDDWKETINDVVAVPMLAPNKKAIATFKLINLAASKPIISATAPSDDCINVVINTPIIRAIKLFFEIKFNIFLNFVSPSDFKEDDNFLVEKINNAKLASAKIIANDMLEKFIIIP</sequence>
<proteinExistence type="predicted"/>
<accession>L0RV97</accession>
<organism evidence="1 2">
    <name type="scientific">Mycoplasmopsis cynos (strain C142)</name>
    <name type="common">Mycoplasma cynos</name>
    <dbReference type="NCBI Taxonomy" id="1246955"/>
    <lineage>
        <taxon>Bacteria</taxon>
        <taxon>Bacillati</taxon>
        <taxon>Mycoplasmatota</taxon>
        <taxon>Mycoplasmoidales</taxon>
        <taxon>Metamycoplasmataceae</taxon>
        <taxon>Mycoplasmopsis</taxon>
    </lineage>
</organism>
<evidence type="ECO:0000313" key="1">
    <source>
        <dbReference type="EMBL" id="CCP24544.1"/>
    </source>
</evidence>